<proteinExistence type="predicted"/>
<evidence type="ECO:0000313" key="1">
    <source>
        <dbReference type="EMBL" id="MDR6783305.1"/>
    </source>
</evidence>
<protein>
    <submittedName>
        <fullName evidence="1">RNA polymerase sigma-70 factor (ECF subfamily)</fullName>
    </submittedName>
</protein>
<gene>
    <name evidence="1" type="ORF">J2X78_001857</name>
</gene>
<dbReference type="EMBL" id="JAVDTF010000001">
    <property type="protein sequence ID" value="MDR6783305.1"/>
    <property type="molecule type" value="Genomic_DNA"/>
</dbReference>
<sequence>MPVKPIDHESELLAKIAGGDQYAFTVLFNHYERDVYAVGKKLTWSHDRAIEIVQEIFIKIWDNRASLITVENFGAYLNRLVKNHSLNVLKKMSRESRNNQVLQSVSTELDDSTSIQLDYNDALGVLNEALDSLTPQQRKVYILCHQQGLKYEEAAAQLNISSSTVNVHMTLALKKIRAHFAKNAVFYPLLVMMLSK</sequence>
<organism evidence="1 2">
    <name type="scientific">Pedobacter africanus</name>
    <dbReference type="NCBI Taxonomy" id="151894"/>
    <lineage>
        <taxon>Bacteria</taxon>
        <taxon>Pseudomonadati</taxon>
        <taxon>Bacteroidota</taxon>
        <taxon>Sphingobacteriia</taxon>
        <taxon>Sphingobacteriales</taxon>
        <taxon>Sphingobacteriaceae</taxon>
        <taxon>Pedobacter</taxon>
    </lineage>
</organism>
<name>A0ACC6KVV1_9SPHI</name>
<dbReference type="Proteomes" id="UP001246858">
    <property type="component" value="Unassembled WGS sequence"/>
</dbReference>
<comment type="caution">
    <text evidence="1">The sequence shown here is derived from an EMBL/GenBank/DDBJ whole genome shotgun (WGS) entry which is preliminary data.</text>
</comment>
<reference evidence="1" key="1">
    <citation type="submission" date="2023-07" db="EMBL/GenBank/DDBJ databases">
        <title>Sorghum-associated microbial communities from plants grown in Nebraska, USA.</title>
        <authorList>
            <person name="Schachtman D."/>
        </authorList>
    </citation>
    <scope>NUCLEOTIDE SEQUENCE</scope>
    <source>
        <strain evidence="1">2697</strain>
    </source>
</reference>
<accession>A0ACC6KVV1</accession>
<evidence type="ECO:0000313" key="2">
    <source>
        <dbReference type="Proteomes" id="UP001246858"/>
    </source>
</evidence>
<keyword evidence="2" id="KW-1185">Reference proteome</keyword>